<dbReference type="Gene3D" id="3.40.50.720">
    <property type="entry name" value="NAD(P)-binding Rossmann-like Domain"/>
    <property type="match status" value="1"/>
</dbReference>
<dbReference type="GO" id="GO:0019305">
    <property type="term" value="P:dTDP-rhamnose biosynthetic process"/>
    <property type="evidence" value="ECO:0007669"/>
    <property type="project" value="UniProtKB-UniPathway"/>
</dbReference>
<feature type="domain" description="RmlD-like substrate binding" evidence="3">
    <location>
        <begin position="1"/>
        <end position="281"/>
    </location>
</feature>
<protein>
    <recommendedName>
        <fullName evidence="2">dTDP-4-dehydrorhamnose reductase</fullName>
        <ecNumber evidence="2">1.1.1.133</ecNumber>
    </recommendedName>
</protein>
<evidence type="ECO:0000256" key="2">
    <source>
        <dbReference type="RuleBase" id="RU364082"/>
    </source>
</evidence>
<comment type="similarity">
    <text evidence="1 2">Belongs to the dTDP-4-dehydrorhamnose reductase family.</text>
</comment>
<dbReference type="InterPro" id="IPR036291">
    <property type="entry name" value="NAD(P)-bd_dom_sf"/>
</dbReference>
<dbReference type="PANTHER" id="PTHR10491">
    <property type="entry name" value="DTDP-4-DEHYDRORHAMNOSE REDUCTASE"/>
    <property type="match status" value="1"/>
</dbReference>
<dbReference type="SUPFAM" id="SSF51735">
    <property type="entry name" value="NAD(P)-binding Rossmann-fold domains"/>
    <property type="match status" value="1"/>
</dbReference>
<keyword evidence="2 4" id="KW-0560">Oxidoreductase</keyword>
<organism evidence="4 5">
    <name type="scientific">Acidithrix ferrooxidans</name>
    <dbReference type="NCBI Taxonomy" id="1280514"/>
    <lineage>
        <taxon>Bacteria</taxon>
        <taxon>Bacillati</taxon>
        <taxon>Actinomycetota</taxon>
        <taxon>Acidimicrobiia</taxon>
        <taxon>Acidimicrobiales</taxon>
        <taxon>Acidimicrobiaceae</taxon>
        <taxon>Acidithrix</taxon>
    </lineage>
</organism>
<dbReference type="NCBIfam" id="TIGR01214">
    <property type="entry name" value="rmlD"/>
    <property type="match status" value="1"/>
</dbReference>
<sequence length="286" mass="31576">MRLLVTGAKGQVGSEFVETVAQKESSWEVLATDKDELDFTNRVEVFGAIDSFLPDIIVHCGALTAVDLCEDEVELAYSINAMGTRFLKQGARRVGASVFYLSTDYVFNGLGTTPYREWDAPDPLSIYGKSKLAGELELDSSDLIVRTAWVMGKYGNNILKTMIRLSKGQGDVTFVDDQFGIPTVVTDLVDVMIKLISDRQSGIYHVTNCEVTSWYDLTKFVFETLGADPSRVLPIATSQLDSSRKAPRPAYSVLDHSALRLGGYGETPIWQESVSCLIAQLRDSYL</sequence>
<dbReference type="Proteomes" id="UP000032360">
    <property type="component" value="Unassembled WGS sequence"/>
</dbReference>
<keyword evidence="2" id="KW-0521">NADP</keyword>
<dbReference type="PANTHER" id="PTHR10491:SF4">
    <property type="entry name" value="METHIONINE ADENOSYLTRANSFERASE 2 SUBUNIT BETA"/>
    <property type="match status" value="1"/>
</dbReference>
<dbReference type="Pfam" id="PF04321">
    <property type="entry name" value="RmlD_sub_bind"/>
    <property type="match status" value="1"/>
</dbReference>
<dbReference type="GO" id="GO:0008831">
    <property type="term" value="F:dTDP-4-dehydrorhamnose reductase activity"/>
    <property type="evidence" value="ECO:0007669"/>
    <property type="project" value="UniProtKB-EC"/>
</dbReference>
<keyword evidence="5" id="KW-1185">Reference proteome</keyword>
<dbReference type="Gene3D" id="3.90.25.10">
    <property type="entry name" value="UDP-galactose 4-epimerase, domain 1"/>
    <property type="match status" value="1"/>
</dbReference>
<comment type="caution">
    <text evidence="4">The sequence shown here is derived from an EMBL/GenBank/DDBJ whole genome shotgun (WGS) entry which is preliminary data.</text>
</comment>
<evidence type="ECO:0000313" key="4">
    <source>
        <dbReference type="EMBL" id="KJF18351.1"/>
    </source>
</evidence>
<dbReference type="InterPro" id="IPR005913">
    <property type="entry name" value="dTDP_dehydrorham_reduct"/>
</dbReference>
<reference evidence="4 5" key="1">
    <citation type="submission" date="2015-01" db="EMBL/GenBank/DDBJ databases">
        <title>Draft genome of the acidophilic iron oxidizer Acidithrix ferrooxidans strain Py-F3.</title>
        <authorList>
            <person name="Poehlein A."/>
            <person name="Eisen S."/>
            <person name="Schloemann M."/>
            <person name="Johnson B.D."/>
            <person name="Daniel R."/>
            <person name="Muehling M."/>
        </authorList>
    </citation>
    <scope>NUCLEOTIDE SEQUENCE [LARGE SCALE GENOMIC DNA]</scope>
    <source>
        <strain evidence="4 5">Py-F3</strain>
    </source>
</reference>
<evidence type="ECO:0000313" key="5">
    <source>
        <dbReference type="Proteomes" id="UP000032360"/>
    </source>
</evidence>
<dbReference type="InterPro" id="IPR029903">
    <property type="entry name" value="RmlD-like-bd"/>
</dbReference>
<dbReference type="AlphaFoldDB" id="A0A0D8HMQ5"/>
<dbReference type="EMBL" id="JXYS01000018">
    <property type="protein sequence ID" value="KJF18351.1"/>
    <property type="molecule type" value="Genomic_DNA"/>
</dbReference>
<evidence type="ECO:0000256" key="1">
    <source>
        <dbReference type="ARBA" id="ARBA00010944"/>
    </source>
</evidence>
<evidence type="ECO:0000259" key="3">
    <source>
        <dbReference type="Pfam" id="PF04321"/>
    </source>
</evidence>
<dbReference type="GO" id="GO:0005829">
    <property type="term" value="C:cytosol"/>
    <property type="evidence" value="ECO:0007669"/>
    <property type="project" value="TreeGrafter"/>
</dbReference>
<gene>
    <name evidence="4" type="primary">rmlD</name>
    <name evidence="4" type="ORF">AXFE_07390</name>
</gene>
<dbReference type="PATRIC" id="fig|1280514.3.peg.985"/>
<comment type="function">
    <text evidence="2">Catalyzes the reduction of dTDP-6-deoxy-L-lyxo-4-hexulose to yield dTDP-L-rhamnose.</text>
</comment>
<name>A0A0D8HMQ5_9ACTN</name>
<dbReference type="EC" id="1.1.1.133" evidence="2"/>
<dbReference type="STRING" id="1280514.AXFE_07390"/>
<proteinExistence type="inferred from homology"/>
<accession>A0A0D8HMQ5</accession>
<dbReference type="UniPathway" id="UPA00124"/>
<dbReference type="CDD" id="cd05254">
    <property type="entry name" value="dTDP_HR_like_SDR_e"/>
    <property type="match status" value="1"/>
</dbReference>
<comment type="pathway">
    <text evidence="2">Carbohydrate biosynthesis; dTDP-L-rhamnose biosynthesis.</text>
</comment>